<feature type="transmembrane region" description="Helical" evidence="1">
    <location>
        <begin position="21"/>
        <end position="43"/>
    </location>
</feature>
<keyword evidence="1" id="KW-0472">Membrane</keyword>
<sequence>MTHPMLDDRRPAARRSAPLPRVVRALVRRWPTWLGIACAFLFHVDDGRAAGVFVFVAALAYLTTAVLDRPRSAWLTVLGLTVVAVVSQVLGVGYAVVLAPPRSSSP</sequence>
<proteinExistence type="predicted"/>
<gene>
    <name evidence="2" type="ORF">ACFYXI_15035</name>
</gene>
<dbReference type="EMBL" id="JBIASD010000008">
    <property type="protein sequence ID" value="MFF3666910.1"/>
    <property type="molecule type" value="Genomic_DNA"/>
</dbReference>
<accession>A0ABW6SPL2</accession>
<evidence type="ECO:0000313" key="3">
    <source>
        <dbReference type="Proteomes" id="UP001602013"/>
    </source>
</evidence>
<organism evidence="2 3">
    <name type="scientific">Microtetraspora malaysiensis</name>
    <dbReference type="NCBI Taxonomy" id="161358"/>
    <lineage>
        <taxon>Bacteria</taxon>
        <taxon>Bacillati</taxon>
        <taxon>Actinomycetota</taxon>
        <taxon>Actinomycetes</taxon>
        <taxon>Streptosporangiales</taxon>
        <taxon>Streptosporangiaceae</taxon>
        <taxon>Microtetraspora</taxon>
    </lineage>
</organism>
<name>A0ABW6SPL2_9ACTN</name>
<evidence type="ECO:0000313" key="2">
    <source>
        <dbReference type="EMBL" id="MFF3666910.1"/>
    </source>
</evidence>
<dbReference type="RefSeq" id="WP_387411634.1">
    <property type="nucleotide sequence ID" value="NZ_JBIASD010000008.1"/>
</dbReference>
<evidence type="ECO:0000256" key="1">
    <source>
        <dbReference type="SAM" id="Phobius"/>
    </source>
</evidence>
<comment type="caution">
    <text evidence="2">The sequence shown here is derived from an EMBL/GenBank/DDBJ whole genome shotgun (WGS) entry which is preliminary data.</text>
</comment>
<dbReference type="Proteomes" id="UP001602013">
    <property type="component" value="Unassembled WGS sequence"/>
</dbReference>
<reference evidence="2 3" key="1">
    <citation type="submission" date="2024-10" db="EMBL/GenBank/DDBJ databases">
        <title>The Natural Products Discovery Center: Release of the First 8490 Sequenced Strains for Exploring Actinobacteria Biosynthetic Diversity.</title>
        <authorList>
            <person name="Kalkreuter E."/>
            <person name="Kautsar S.A."/>
            <person name="Yang D."/>
            <person name="Bader C.D."/>
            <person name="Teijaro C.N."/>
            <person name="Fluegel L."/>
            <person name="Davis C.M."/>
            <person name="Simpson J.R."/>
            <person name="Lauterbach L."/>
            <person name="Steele A.D."/>
            <person name="Gui C."/>
            <person name="Meng S."/>
            <person name="Li G."/>
            <person name="Viehrig K."/>
            <person name="Ye F."/>
            <person name="Su P."/>
            <person name="Kiefer A.F."/>
            <person name="Nichols A."/>
            <person name="Cepeda A.J."/>
            <person name="Yan W."/>
            <person name="Fan B."/>
            <person name="Jiang Y."/>
            <person name="Adhikari A."/>
            <person name="Zheng C.-J."/>
            <person name="Schuster L."/>
            <person name="Cowan T.M."/>
            <person name="Smanski M.J."/>
            <person name="Chevrette M.G."/>
            <person name="De Carvalho L.P.S."/>
            <person name="Shen B."/>
        </authorList>
    </citation>
    <scope>NUCLEOTIDE SEQUENCE [LARGE SCALE GENOMIC DNA]</scope>
    <source>
        <strain evidence="2 3">NPDC002173</strain>
    </source>
</reference>
<protein>
    <submittedName>
        <fullName evidence="2">Uncharacterized protein</fullName>
    </submittedName>
</protein>
<feature type="transmembrane region" description="Helical" evidence="1">
    <location>
        <begin position="74"/>
        <end position="97"/>
    </location>
</feature>
<keyword evidence="3" id="KW-1185">Reference proteome</keyword>
<keyword evidence="1" id="KW-1133">Transmembrane helix</keyword>
<feature type="transmembrane region" description="Helical" evidence="1">
    <location>
        <begin position="49"/>
        <end position="67"/>
    </location>
</feature>
<keyword evidence="1" id="KW-0812">Transmembrane</keyword>